<dbReference type="AlphaFoldDB" id="A0A1A9WKL1"/>
<dbReference type="Proteomes" id="UP000091820">
    <property type="component" value="Unassembled WGS sequence"/>
</dbReference>
<evidence type="ECO:0000313" key="2">
    <source>
        <dbReference type="EnsemblMetazoa" id="GBRI023062-PA"/>
    </source>
</evidence>
<evidence type="ECO:0000259" key="1">
    <source>
        <dbReference type="Pfam" id="PF10523"/>
    </source>
</evidence>
<dbReference type="InterPro" id="IPR018379">
    <property type="entry name" value="BEN_domain"/>
</dbReference>
<dbReference type="Gene3D" id="1.10.10.2590">
    <property type="entry name" value="BEN domain"/>
    <property type="match status" value="1"/>
</dbReference>
<reference evidence="3" key="1">
    <citation type="submission" date="2014-03" db="EMBL/GenBank/DDBJ databases">
        <authorList>
            <person name="Aksoy S."/>
            <person name="Warren W."/>
            <person name="Wilson R.K."/>
        </authorList>
    </citation>
    <scope>NUCLEOTIDE SEQUENCE [LARGE SCALE GENOMIC DNA]</scope>
    <source>
        <strain evidence="3">IAEA</strain>
    </source>
</reference>
<sequence length="253" mass="28355">MSFTAIEDRHVAVFTQQLRKLNGKTLEIAFRYFGISSAGDYSFAAYKIGTAGTNYNETKKKLKIVRGDEKGQDKTGPLGYTFLEEESSCWHVKECTNLESSGVRSTALFQFLLCSILIEAQSSLHHINKNLKLIKNFRSFDESSLTDQTTVAARKLPLLATFVSITLATHSLTGKKAPAHPGREPKPILDERIIKDIIDDVRLHFIVEETDLRLEDPKSVFAELQNHESSLLSHPLQQLCRLASRGGFIFPSV</sequence>
<feature type="domain" description="BEN" evidence="1">
    <location>
        <begin position="153"/>
        <end position="207"/>
    </location>
</feature>
<organism evidence="2 3">
    <name type="scientific">Glossina brevipalpis</name>
    <dbReference type="NCBI Taxonomy" id="37001"/>
    <lineage>
        <taxon>Eukaryota</taxon>
        <taxon>Metazoa</taxon>
        <taxon>Ecdysozoa</taxon>
        <taxon>Arthropoda</taxon>
        <taxon>Hexapoda</taxon>
        <taxon>Insecta</taxon>
        <taxon>Pterygota</taxon>
        <taxon>Neoptera</taxon>
        <taxon>Endopterygota</taxon>
        <taxon>Diptera</taxon>
        <taxon>Brachycera</taxon>
        <taxon>Muscomorpha</taxon>
        <taxon>Hippoboscoidea</taxon>
        <taxon>Glossinidae</taxon>
        <taxon>Glossina</taxon>
    </lineage>
</organism>
<protein>
    <submittedName>
        <fullName evidence="2">BEN domain-containing protein</fullName>
    </submittedName>
</protein>
<dbReference type="EnsemblMetazoa" id="GBRI023062-RA">
    <property type="protein sequence ID" value="GBRI023062-PA"/>
    <property type="gene ID" value="GBRI023062"/>
</dbReference>
<dbReference type="VEuPathDB" id="VectorBase:GBRI023062"/>
<name>A0A1A9WKL1_9MUSC</name>
<dbReference type="GO" id="GO:0003677">
    <property type="term" value="F:DNA binding"/>
    <property type="evidence" value="ECO:0007669"/>
    <property type="project" value="InterPro"/>
</dbReference>
<dbReference type="Pfam" id="PF10523">
    <property type="entry name" value="BEN"/>
    <property type="match status" value="1"/>
</dbReference>
<reference evidence="2" key="2">
    <citation type="submission" date="2020-05" db="UniProtKB">
        <authorList>
            <consortium name="EnsemblMetazoa"/>
        </authorList>
    </citation>
    <scope>IDENTIFICATION</scope>
    <source>
        <strain evidence="2">IAEA</strain>
    </source>
</reference>
<evidence type="ECO:0000313" key="3">
    <source>
        <dbReference type="Proteomes" id="UP000091820"/>
    </source>
</evidence>
<proteinExistence type="predicted"/>
<accession>A0A1A9WKL1</accession>
<keyword evidence="3" id="KW-1185">Reference proteome</keyword>